<dbReference type="Proteomes" id="UP000251068">
    <property type="component" value="Segment"/>
</dbReference>
<dbReference type="EMBL" id="MH271292">
    <property type="protein sequence ID" value="AWY04503.1"/>
    <property type="molecule type" value="Genomic_DNA"/>
</dbReference>
<dbReference type="GO" id="GO:0008270">
    <property type="term" value="F:zinc ion binding"/>
    <property type="evidence" value="ECO:0007669"/>
    <property type="project" value="InterPro"/>
</dbReference>
<dbReference type="InterPro" id="IPR027417">
    <property type="entry name" value="P-loop_NTPase"/>
</dbReference>
<evidence type="ECO:0000256" key="1">
    <source>
        <dbReference type="SAM" id="MobiDB-lite"/>
    </source>
</evidence>
<sequence>MPRKQRKYQADTVRAAFSEYAVGPESDGEQRMFCPVCEDPTSSKSPSASMNAETGVWNCLKGSHGGSIYDLVQDLKKETGFDIRAKAMAGRHRDPEYAAAVRSRLGVDGGPASKSGPPLPSDDKIEDWQQKLMANKSALKALMDQRGFERKTIVDWEIGWDGQRYTIPIRDADGTLVNVRRYKMNAGTSDKMLNLPGHGSAAIFRPDILRDNEDIVITEGETDCILLNQIGVPAITHTAGAATFRSQWAQLFTDKNVWICYDVDDAGRKGAKKVESLLQSFAANVFIIELPLLKKGADITDYIHLEGHDRREFHELMGQAMDKGGVKSLAPVATTGERATLNDSMSQENQSKIIELTVSIAGKQAEPYTAPKRITATCDQSKGVACNLCPVAARNGQMEIEVREDDENLFRFIDVPEQRRKQLIKEITGARCGDRVEFEVDENYHVEELLVQPSVDDRRDDETQQPVRRTAFSVSTHASTVNRKVRLVGKNVSDPKTGKLRFMGWVNEPVNMDIDNFKMTDDIREALHKFQPDAGQSPLDKCLEIARDMSANVTHIYGRDLLHVAYDLVWHSVLSFKIGDMLVQKGWLEMAVVGDTRTGKSEVGNRLVTHYRSGVLQSCEGMSFPGLVGGVQQIDGRWHMTWGVIPMNDRRLVILDEVSGLKEKDVIEQMSSVRSSGIAQVTKISAEETSARTRLAWIMNPGDGSMIRDNPQGGMGAIRTVVPHAEDVARFDFVMATAKGDVDAKVINSNFTEFHQPEYTSEECEALVKWAWSLTRNDVIISEAAGKEAIRSALDLGERYVSDPPLIQSENVRFKLLRIAAAIAARTFSISKRGKLLVNAEHVRDAVRFLDMIYEEDAMGYARASARALTQQKRAKEKYSLCVNYLREHKDTVLLTLRMVGGGTFRTRDFKDFGGMEEAQAKVVVQQLLKWQVIKLKSRGDIGMDPMLIKAIRELEEEEHA</sequence>
<organism evidence="2 3">
    <name type="scientific">Microbacterium phage AnnaSerena</name>
    <dbReference type="NCBI Taxonomy" id="2201432"/>
    <lineage>
        <taxon>Viruses</taxon>
        <taxon>Duplodnaviria</taxon>
        <taxon>Heunggongvirae</taxon>
        <taxon>Uroviricota</taxon>
        <taxon>Caudoviricetes</taxon>
        <taxon>Krampusvirus</taxon>
        <taxon>Krampusvirus krampus</taxon>
    </lineage>
</organism>
<dbReference type="Gene3D" id="3.90.580.10">
    <property type="entry name" value="Zinc finger, CHC2-type domain"/>
    <property type="match status" value="1"/>
</dbReference>
<accession>A0A2Z4Q4P1</accession>
<evidence type="ECO:0000313" key="3">
    <source>
        <dbReference type="Proteomes" id="UP000251068"/>
    </source>
</evidence>
<gene>
    <name evidence="2" type="primary">47</name>
    <name evidence="2" type="ORF">SEA_ANNASERENA_47</name>
</gene>
<protein>
    <submittedName>
        <fullName evidence="2">DNA primase</fullName>
    </submittedName>
</protein>
<dbReference type="PANTHER" id="PTHR30313:SF2">
    <property type="entry name" value="DNA PRIMASE"/>
    <property type="match status" value="1"/>
</dbReference>
<proteinExistence type="predicted"/>
<name>A0A2Z4Q4P1_9CAUD</name>
<dbReference type="CDD" id="cd01029">
    <property type="entry name" value="TOPRIM_primases"/>
    <property type="match status" value="1"/>
</dbReference>
<dbReference type="InterPro" id="IPR036977">
    <property type="entry name" value="DNA_primase_Znf_CHC2"/>
</dbReference>
<dbReference type="SUPFAM" id="SSF57783">
    <property type="entry name" value="Zinc beta-ribbon"/>
    <property type="match status" value="1"/>
</dbReference>
<dbReference type="GO" id="GO:0006269">
    <property type="term" value="P:DNA replication, synthesis of primer"/>
    <property type="evidence" value="ECO:0007669"/>
    <property type="project" value="TreeGrafter"/>
</dbReference>
<dbReference type="PANTHER" id="PTHR30313">
    <property type="entry name" value="DNA PRIMASE"/>
    <property type="match status" value="1"/>
</dbReference>
<feature type="region of interest" description="Disordered" evidence="1">
    <location>
        <begin position="103"/>
        <end position="124"/>
    </location>
</feature>
<dbReference type="SUPFAM" id="SSF56731">
    <property type="entry name" value="DNA primase core"/>
    <property type="match status" value="1"/>
</dbReference>
<evidence type="ECO:0000313" key="2">
    <source>
        <dbReference type="EMBL" id="AWY04503.1"/>
    </source>
</evidence>
<dbReference type="GO" id="GO:0003677">
    <property type="term" value="F:DNA binding"/>
    <property type="evidence" value="ECO:0007669"/>
    <property type="project" value="InterPro"/>
</dbReference>
<dbReference type="InterPro" id="IPR034154">
    <property type="entry name" value="TOPRIM_DnaG/twinkle"/>
</dbReference>
<dbReference type="Pfam" id="PF13155">
    <property type="entry name" value="Toprim_2"/>
    <property type="match status" value="1"/>
</dbReference>
<reference evidence="2 3" key="1">
    <citation type="submission" date="2018-04" db="EMBL/GenBank/DDBJ databases">
        <authorList>
            <person name="Harrington T."/>
            <person name="Washburn E."/>
            <person name="Bricker J."/>
            <person name="McKinney A."/>
            <person name="Betsko A.J."/>
            <person name="Garlena R.A."/>
            <person name="Russell D.A."/>
            <person name="Pope W.A."/>
            <person name="Jacobs-Sera D."/>
            <person name="Hatfull G.F."/>
        </authorList>
    </citation>
    <scope>NUCLEOTIDE SEQUENCE [LARGE SCALE GENOMIC DNA]</scope>
</reference>
<dbReference type="Gene3D" id="3.40.1360.10">
    <property type="match status" value="1"/>
</dbReference>
<dbReference type="InterPro" id="IPR050219">
    <property type="entry name" value="DnaG_primase"/>
</dbReference>
<dbReference type="Gene3D" id="3.40.50.300">
    <property type="entry name" value="P-loop containing nucleotide triphosphate hydrolases"/>
    <property type="match status" value="1"/>
</dbReference>